<dbReference type="Proteomes" id="UP000048984">
    <property type="component" value="Unassembled WGS sequence"/>
</dbReference>
<accession>A0A0P6W7X5</accession>
<sequence>MAALLAAAAAGLGPEAAEAQQFRRAVPGAGGCVLQCSNERLAAGRLDDDSVRRSLNACRDQCEGEIRTRFTTGGQDAAAYANCPETALTEAELGELRAASGPPLVMLSSFVWEVRNVLAGRILRRMEVRHQVPTLNEVVSSTRSFVPPGETGGFVIAELGDVTPQLGQTVRIVRVTACALK</sequence>
<protein>
    <submittedName>
        <fullName evidence="1">Uncharacterized protein</fullName>
    </submittedName>
</protein>
<dbReference type="AlphaFoldDB" id="A0A0P6W7X5"/>
<keyword evidence="2" id="KW-1185">Reference proteome</keyword>
<proteinExistence type="predicted"/>
<reference evidence="1 2" key="2">
    <citation type="submission" date="2015-10" db="EMBL/GenBank/DDBJ databases">
        <title>Draft Genome Sequence of Prosthecomicrobium hirschii ATCC 27832.</title>
        <authorList>
            <person name="Daniel J."/>
            <person name="Givan S.A."/>
            <person name="Brun Y.V."/>
            <person name="Brown P.J."/>
        </authorList>
    </citation>
    <scope>NUCLEOTIDE SEQUENCE [LARGE SCALE GENOMIC DNA]</scope>
    <source>
        <strain evidence="1 2">16</strain>
    </source>
</reference>
<dbReference type="EMBL" id="LJYW01000001">
    <property type="protein sequence ID" value="KPL54706.1"/>
    <property type="molecule type" value="Genomic_DNA"/>
</dbReference>
<comment type="caution">
    <text evidence="1">The sequence shown here is derived from an EMBL/GenBank/DDBJ whole genome shotgun (WGS) entry which is preliminary data.</text>
</comment>
<reference evidence="1 2" key="1">
    <citation type="submission" date="2015-09" db="EMBL/GenBank/DDBJ databases">
        <authorList>
            <person name="Jackson K.R."/>
            <person name="Lunt B.L."/>
            <person name="Fisher J.N.B."/>
            <person name="Gardner A.V."/>
            <person name="Bailey M.E."/>
            <person name="Deus L.M."/>
            <person name="Earl A.S."/>
            <person name="Gibby P.D."/>
            <person name="Hartmann K.A."/>
            <person name="Liu J.E."/>
            <person name="Manci A.M."/>
            <person name="Nielsen D.A."/>
            <person name="Solomon M.B."/>
            <person name="Breakwell D.P."/>
            <person name="Burnett S.H."/>
            <person name="Grose J.H."/>
        </authorList>
    </citation>
    <scope>NUCLEOTIDE SEQUENCE [LARGE SCALE GENOMIC DNA]</scope>
    <source>
        <strain evidence="1 2">16</strain>
    </source>
</reference>
<name>A0A0P6W7X5_9HYPH</name>
<dbReference type="RefSeq" id="WP_054360872.1">
    <property type="nucleotide sequence ID" value="NZ_LJYW01000001.1"/>
</dbReference>
<evidence type="ECO:0000313" key="2">
    <source>
        <dbReference type="Proteomes" id="UP000048984"/>
    </source>
</evidence>
<evidence type="ECO:0000313" key="1">
    <source>
        <dbReference type="EMBL" id="KPL54706.1"/>
    </source>
</evidence>
<gene>
    <name evidence="1" type="ORF">ABB55_22810</name>
</gene>
<organism evidence="1 2">
    <name type="scientific">Prosthecodimorpha hirschii</name>
    <dbReference type="NCBI Taxonomy" id="665126"/>
    <lineage>
        <taxon>Bacteria</taxon>
        <taxon>Pseudomonadati</taxon>
        <taxon>Pseudomonadota</taxon>
        <taxon>Alphaproteobacteria</taxon>
        <taxon>Hyphomicrobiales</taxon>
        <taxon>Ancalomicrobiaceae</taxon>
        <taxon>Prosthecodimorpha</taxon>
    </lineage>
</organism>